<proteinExistence type="predicted"/>
<evidence type="ECO:0000313" key="2">
    <source>
        <dbReference type="EMBL" id="MFC3892224.1"/>
    </source>
</evidence>
<organism evidence="2 3">
    <name type="scientific">Lentzea rhizosphaerae</name>
    <dbReference type="NCBI Taxonomy" id="2041025"/>
    <lineage>
        <taxon>Bacteria</taxon>
        <taxon>Bacillati</taxon>
        <taxon>Actinomycetota</taxon>
        <taxon>Actinomycetes</taxon>
        <taxon>Pseudonocardiales</taxon>
        <taxon>Pseudonocardiaceae</taxon>
        <taxon>Lentzea</taxon>
    </lineage>
</organism>
<gene>
    <name evidence="2" type="ORF">ACFOWZ_12125</name>
</gene>
<accession>A0ABV8BRA8</accession>
<dbReference type="Proteomes" id="UP001595690">
    <property type="component" value="Unassembled WGS sequence"/>
</dbReference>
<protein>
    <submittedName>
        <fullName evidence="2">Uncharacterized protein</fullName>
    </submittedName>
</protein>
<comment type="caution">
    <text evidence="2">The sequence shown here is derived from an EMBL/GenBank/DDBJ whole genome shotgun (WGS) entry which is preliminary data.</text>
</comment>
<sequence length="44" mass="4466">MSRPVIISAPGRVHGRPASSLADESHGVGHGDLPGYGRRVGMAG</sequence>
<evidence type="ECO:0000256" key="1">
    <source>
        <dbReference type="SAM" id="MobiDB-lite"/>
    </source>
</evidence>
<reference evidence="3" key="1">
    <citation type="journal article" date="2019" name="Int. J. Syst. Evol. Microbiol.">
        <title>The Global Catalogue of Microorganisms (GCM) 10K type strain sequencing project: providing services to taxonomists for standard genome sequencing and annotation.</title>
        <authorList>
            <consortium name="The Broad Institute Genomics Platform"/>
            <consortium name="The Broad Institute Genome Sequencing Center for Infectious Disease"/>
            <person name="Wu L."/>
            <person name="Ma J."/>
        </authorList>
    </citation>
    <scope>NUCLEOTIDE SEQUENCE [LARGE SCALE GENOMIC DNA]</scope>
    <source>
        <strain evidence="3">CGMCC 4.7405</strain>
    </source>
</reference>
<feature type="region of interest" description="Disordered" evidence="1">
    <location>
        <begin position="1"/>
        <end position="44"/>
    </location>
</feature>
<evidence type="ECO:0000313" key="3">
    <source>
        <dbReference type="Proteomes" id="UP001595690"/>
    </source>
</evidence>
<name>A0ABV8BRA8_9PSEU</name>
<dbReference type="RefSeq" id="WP_382371979.1">
    <property type="nucleotide sequence ID" value="NZ_JBHRZI010000011.1"/>
</dbReference>
<keyword evidence="3" id="KW-1185">Reference proteome</keyword>
<dbReference type="EMBL" id="JBHRZI010000011">
    <property type="protein sequence ID" value="MFC3892224.1"/>
    <property type="molecule type" value="Genomic_DNA"/>
</dbReference>